<feature type="transmembrane region" description="Helical" evidence="6">
    <location>
        <begin position="300"/>
        <end position="327"/>
    </location>
</feature>
<evidence type="ECO:0000256" key="6">
    <source>
        <dbReference type="SAM" id="Phobius"/>
    </source>
</evidence>
<sequence length="594" mass="67857">MAPPQWLSRRTSSGLTDTSDNFSQLENGTEMANLRPQRERSDRILREIHEGRQVTLHRHSNSTPLTATSHNCSICLDPVTLADVREHKFWHCRDCYNTFHFQCVQGVNSRPLSGAWQCPYCRATQVRLTRALCWCGARPEVCNGHCGRREVCPHGEFKTCWKACHPGACVVPCSNRCANLPPTPQVLAVPSLRQSFSDKWRKTQGYKTEIAVLFAPFAVLYGLVIALAVYDIKWTIEPYKYPNFATQWDDWGILPKILLVPFYIGPLGVLLFALGMQIAKMLVAVLSLDSLETKPRTKKFAKVSGAIMMGLMFVVLILLPVVCFFGGGSDVAWYNQMKDSCKGFNTRINMDGGDHALEERFKMHSFTPKVEDQELFLAPRLKPNTRSNGNTKTFQYFYRLSGSTDKTKNIAVDVDIENRAWRLMKFNATDLENKWLAYDYRHHAKIPTFSNTDFKIIENGTFSSVSKEHNHMHIYGLDMDISNMNLFLDNTIHEPFLRVYDTRDLGEDQIKTLLDKEWSSNSDSRVIMRTASFGHGRQDLDMCVKESEGYQAELDGGLPIPRYWSGIDDRNLVPFAIVSAYRAKLYREKQPKQN</sequence>
<reference evidence="9 10" key="1">
    <citation type="submission" date="2016-03" db="EMBL/GenBank/DDBJ databases">
        <authorList>
            <person name="Ploux O."/>
        </authorList>
    </citation>
    <scope>NUCLEOTIDE SEQUENCE [LARGE SCALE GENOMIC DNA]</scope>
    <source>
        <strain evidence="9 10">UAMH 11012</strain>
    </source>
</reference>
<feature type="transmembrane region" description="Helical" evidence="6">
    <location>
        <begin position="263"/>
        <end position="288"/>
    </location>
</feature>
<evidence type="ECO:0008006" key="11">
    <source>
        <dbReference type="Google" id="ProtNLM"/>
    </source>
</evidence>
<dbReference type="InterPro" id="IPR001841">
    <property type="entry name" value="Znf_RING"/>
</dbReference>
<dbReference type="PANTHER" id="PTHR12360:SF12">
    <property type="entry name" value="TRANSCRIPTIONAL REPRESSOR NF-X1"/>
    <property type="match status" value="1"/>
</dbReference>
<evidence type="ECO:0000256" key="1">
    <source>
        <dbReference type="ARBA" id="ARBA00022723"/>
    </source>
</evidence>
<evidence type="ECO:0000259" key="7">
    <source>
        <dbReference type="PROSITE" id="PS50016"/>
    </source>
</evidence>
<keyword evidence="1" id="KW-0479">Metal-binding</keyword>
<evidence type="ECO:0000259" key="8">
    <source>
        <dbReference type="PROSITE" id="PS50089"/>
    </source>
</evidence>
<dbReference type="InterPro" id="IPR019787">
    <property type="entry name" value="Znf_PHD-finger"/>
</dbReference>
<keyword evidence="6" id="KW-0472">Membrane</keyword>
<proteinExistence type="predicted"/>
<dbReference type="PANTHER" id="PTHR12360">
    <property type="entry name" value="NUCLEAR TRANSCRIPTION FACTOR, X-BOX BINDING 1 NFX1"/>
    <property type="match status" value="1"/>
</dbReference>
<dbReference type="Gene3D" id="3.30.40.10">
    <property type="entry name" value="Zinc/RING finger domain, C3HC4 (zinc finger)"/>
    <property type="match status" value="1"/>
</dbReference>
<dbReference type="PROSITE" id="PS01359">
    <property type="entry name" value="ZF_PHD_1"/>
    <property type="match status" value="1"/>
</dbReference>
<feature type="domain" description="RING-type" evidence="8">
    <location>
        <begin position="72"/>
        <end position="122"/>
    </location>
</feature>
<dbReference type="PROSITE" id="PS50016">
    <property type="entry name" value="ZF_PHD_2"/>
    <property type="match status" value="1"/>
</dbReference>
<dbReference type="Proteomes" id="UP000184330">
    <property type="component" value="Unassembled WGS sequence"/>
</dbReference>
<evidence type="ECO:0000313" key="10">
    <source>
        <dbReference type="Proteomes" id="UP000184330"/>
    </source>
</evidence>
<gene>
    <name evidence="9" type="ORF">PAC_15341</name>
</gene>
<evidence type="ECO:0000256" key="2">
    <source>
        <dbReference type="ARBA" id="ARBA00022771"/>
    </source>
</evidence>
<dbReference type="GO" id="GO:0000977">
    <property type="term" value="F:RNA polymerase II transcription regulatory region sequence-specific DNA binding"/>
    <property type="evidence" value="ECO:0007669"/>
    <property type="project" value="TreeGrafter"/>
</dbReference>
<keyword evidence="2 4" id="KW-0863">Zinc-finger</keyword>
<feature type="compositionally biased region" description="Polar residues" evidence="5">
    <location>
        <begin position="8"/>
        <end position="23"/>
    </location>
</feature>
<organism evidence="9 10">
    <name type="scientific">Phialocephala subalpina</name>
    <dbReference type="NCBI Taxonomy" id="576137"/>
    <lineage>
        <taxon>Eukaryota</taxon>
        <taxon>Fungi</taxon>
        <taxon>Dikarya</taxon>
        <taxon>Ascomycota</taxon>
        <taxon>Pezizomycotina</taxon>
        <taxon>Leotiomycetes</taxon>
        <taxon>Helotiales</taxon>
        <taxon>Mollisiaceae</taxon>
        <taxon>Phialocephala</taxon>
        <taxon>Phialocephala fortinii species complex</taxon>
    </lineage>
</organism>
<keyword evidence="10" id="KW-1185">Reference proteome</keyword>
<evidence type="ECO:0000256" key="3">
    <source>
        <dbReference type="ARBA" id="ARBA00022833"/>
    </source>
</evidence>
<dbReference type="InterPro" id="IPR019786">
    <property type="entry name" value="Zinc_finger_PHD-type_CS"/>
</dbReference>
<keyword evidence="3" id="KW-0862">Zinc</keyword>
<feature type="region of interest" description="Disordered" evidence="5">
    <location>
        <begin position="1"/>
        <end position="23"/>
    </location>
</feature>
<dbReference type="SUPFAM" id="SSF57850">
    <property type="entry name" value="RING/U-box"/>
    <property type="match status" value="1"/>
</dbReference>
<keyword evidence="6" id="KW-1133">Transmembrane helix</keyword>
<dbReference type="InterPro" id="IPR013083">
    <property type="entry name" value="Znf_RING/FYVE/PHD"/>
</dbReference>
<evidence type="ECO:0000313" key="9">
    <source>
        <dbReference type="EMBL" id="CZR65441.1"/>
    </source>
</evidence>
<dbReference type="GO" id="GO:0005634">
    <property type="term" value="C:nucleus"/>
    <property type="evidence" value="ECO:0007669"/>
    <property type="project" value="TreeGrafter"/>
</dbReference>
<name>A0A1L7XK58_9HELO</name>
<accession>A0A1L7XK58</accession>
<dbReference type="OrthoDB" id="6512771at2759"/>
<feature type="domain" description="PHD-type" evidence="7">
    <location>
        <begin position="69"/>
        <end position="124"/>
    </location>
</feature>
<dbReference type="EMBL" id="FJOG01000031">
    <property type="protein sequence ID" value="CZR65441.1"/>
    <property type="molecule type" value="Genomic_DNA"/>
</dbReference>
<dbReference type="GO" id="GO:0000981">
    <property type="term" value="F:DNA-binding transcription factor activity, RNA polymerase II-specific"/>
    <property type="evidence" value="ECO:0007669"/>
    <property type="project" value="TreeGrafter"/>
</dbReference>
<evidence type="ECO:0000256" key="5">
    <source>
        <dbReference type="SAM" id="MobiDB-lite"/>
    </source>
</evidence>
<dbReference type="InterPro" id="IPR034078">
    <property type="entry name" value="NFX1_fam"/>
</dbReference>
<protein>
    <recommendedName>
        <fullName evidence="11">PHD-type domain-containing protein</fullName>
    </recommendedName>
</protein>
<evidence type="ECO:0000256" key="4">
    <source>
        <dbReference type="PROSITE-ProRule" id="PRU00175"/>
    </source>
</evidence>
<keyword evidence="6" id="KW-0812">Transmembrane</keyword>
<dbReference type="AlphaFoldDB" id="A0A1L7XK58"/>
<feature type="transmembrane region" description="Helical" evidence="6">
    <location>
        <begin position="210"/>
        <end position="230"/>
    </location>
</feature>
<dbReference type="PROSITE" id="PS50089">
    <property type="entry name" value="ZF_RING_2"/>
    <property type="match status" value="1"/>
</dbReference>
<dbReference type="STRING" id="576137.A0A1L7XK58"/>
<dbReference type="GO" id="GO:0008270">
    <property type="term" value="F:zinc ion binding"/>
    <property type="evidence" value="ECO:0007669"/>
    <property type="project" value="UniProtKB-KW"/>
</dbReference>